<dbReference type="Gene3D" id="1.10.10.10">
    <property type="entry name" value="Winged helix-like DNA-binding domain superfamily/Winged helix DNA-binding domain"/>
    <property type="match status" value="1"/>
</dbReference>
<reference evidence="4 5" key="1">
    <citation type="submission" date="2019-09" db="EMBL/GenBank/DDBJ databases">
        <title>Genome of Aliivibrio finisterrensis LMG 23869 (type strain).</title>
        <authorList>
            <person name="Bowman J.P."/>
        </authorList>
    </citation>
    <scope>NUCLEOTIDE SEQUENCE [LARGE SCALE GENOMIC DNA]</scope>
    <source>
        <strain evidence="4 5">LMG 23869</strain>
    </source>
</reference>
<comment type="caution">
    <text evidence="4">The sequence shown here is derived from an EMBL/GenBank/DDBJ whole genome shotgun (WGS) entry which is preliminary data.</text>
</comment>
<dbReference type="PIRSF" id="PIRSF015244">
    <property type="entry name" value="UCP015244"/>
    <property type="match status" value="1"/>
</dbReference>
<dbReference type="Pfam" id="PF16221">
    <property type="entry name" value="HTH_47"/>
    <property type="match status" value="1"/>
</dbReference>
<dbReference type="InterPro" id="IPR032589">
    <property type="entry name" value="DUF4910"/>
</dbReference>
<dbReference type="AlphaFoldDB" id="A0A6N6RNZ5"/>
<sequence length="418" mass="47440">MSLGHELFPICRSLTGDGNRKTLDIIKKEVPELKVYSVPSGYKAFDWVVPREWNIDSAYIKDSSGNEIINFKCNNLHVVGYSTPVDKKISYEELQSHLFSLPEKPNAIPYMTSYYRDMWGFCISENDRKKLVDDVYEVKIDSKLQNGFLNYAEVIIPGKTEQEVFLSTYICHPSMANNELSGPIVTVELIEWIKSLTDRKYTYRVVFIPETIGSIVYLSKNMTHMKHKVVAGFNITCVGDERCYSYLPSRCGNTISDKAAKAALGEIDSTYKKYTWLDRGSDERQYCAPGVDLPIATIMRSKYAEYPEYHTSLDKLGTVVTEKGLQGAVNALIKAIYFIEENHKPKINVLCEPQLGKRGLYPNSSSLNTKSIVKDMMNVISYCDGDHDLFDIHEKTEVSMSSIIDILSKLSSSDLLYE</sequence>
<dbReference type="Gene3D" id="3.50.30.90">
    <property type="match status" value="1"/>
</dbReference>
<feature type="domain" description="DUF4910" evidence="3">
    <location>
        <begin position="5"/>
        <end position="342"/>
    </location>
</feature>
<proteinExistence type="predicted"/>
<dbReference type="EMBL" id="WBVP01000033">
    <property type="protein sequence ID" value="KAB2823170.1"/>
    <property type="molecule type" value="Genomic_DNA"/>
</dbReference>
<dbReference type="InterPro" id="IPR012353">
    <property type="entry name" value="UCP015244"/>
</dbReference>
<evidence type="ECO:0000259" key="3">
    <source>
        <dbReference type="Pfam" id="PF16254"/>
    </source>
</evidence>
<dbReference type="InterPro" id="IPR032622">
    <property type="entry name" value="UCP01524_HTH"/>
</dbReference>
<dbReference type="SUPFAM" id="SSF53187">
    <property type="entry name" value="Zn-dependent exopeptidases"/>
    <property type="match status" value="1"/>
</dbReference>
<organism evidence="4 5">
    <name type="scientific">Aliivibrio finisterrensis</name>
    <dbReference type="NCBI Taxonomy" id="511998"/>
    <lineage>
        <taxon>Bacteria</taxon>
        <taxon>Pseudomonadati</taxon>
        <taxon>Pseudomonadota</taxon>
        <taxon>Gammaproteobacteria</taxon>
        <taxon>Vibrionales</taxon>
        <taxon>Vibrionaceae</taxon>
        <taxon>Aliivibrio</taxon>
    </lineage>
</organism>
<evidence type="ECO:0000313" key="4">
    <source>
        <dbReference type="EMBL" id="KAB2823170.1"/>
    </source>
</evidence>
<dbReference type="InterPro" id="IPR032610">
    <property type="entry name" value="DUF2172"/>
</dbReference>
<dbReference type="Pfam" id="PF16254">
    <property type="entry name" value="DUF4910"/>
    <property type="match status" value="1"/>
</dbReference>
<evidence type="ECO:0000313" key="5">
    <source>
        <dbReference type="Proteomes" id="UP000434870"/>
    </source>
</evidence>
<name>A0A6N6RNZ5_9GAMM</name>
<dbReference type="InterPro" id="IPR036388">
    <property type="entry name" value="WH-like_DNA-bd_sf"/>
</dbReference>
<dbReference type="Proteomes" id="UP000434870">
    <property type="component" value="Unassembled WGS sequence"/>
</dbReference>
<accession>A0A6N6RNZ5</accession>
<protein>
    <submittedName>
        <fullName evidence="4">DUF4910 domain-containing protein</fullName>
    </submittedName>
</protein>
<evidence type="ECO:0000259" key="1">
    <source>
        <dbReference type="Pfam" id="PF09940"/>
    </source>
</evidence>
<evidence type="ECO:0000259" key="2">
    <source>
        <dbReference type="Pfam" id="PF16221"/>
    </source>
</evidence>
<feature type="domain" description="DUF2172" evidence="1">
    <location>
        <begin position="52"/>
        <end position="143"/>
    </location>
</feature>
<dbReference type="Pfam" id="PF09940">
    <property type="entry name" value="DUF2172"/>
    <property type="match status" value="1"/>
</dbReference>
<dbReference type="Gene3D" id="3.40.630.10">
    <property type="entry name" value="Zn peptidases"/>
    <property type="match status" value="1"/>
</dbReference>
<gene>
    <name evidence="4" type="ORF">F8B77_16760</name>
</gene>
<feature type="domain" description="UCP01524 winged helix-turn-helix" evidence="2">
    <location>
        <begin position="348"/>
        <end position="417"/>
    </location>
</feature>